<name>A0A178UMS3_ARATH</name>
<comment type="caution">
    <text evidence="1">The sequence shown here is derived from an EMBL/GenBank/DDBJ whole genome shotgun (WGS) entry which is preliminary data.</text>
</comment>
<dbReference type="EMBL" id="LUHQ01000005">
    <property type="protein sequence ID" value="OAO94354.1"/>
    <property type="molecule type" value="Genomic_DNA"/>
</dbReference>
<reference evidence="2" key="1">
    <citation type="journal article" date="2016" name="Proc. Natl. Acad. Sci. U.S.A.">
        <title>Chromosome-level assembly of Arabidopsis thaliana Ler reveals the extent of translocation and inversion polymorphisms.</title>
        <authorList>
            <person name="Zapata L."/>
            <person name="Ding J."/>
            <person name="Willing E.M."/>
            <person name="Hartwig B."/>
            <person name="Bezdan D."/>
            <person name="Jiao W.B."/>
            <person name="Patel V."/>
            <person name="Velikkakam James G."/>
            <person name="Koornneef M."/>
            <person name="Ossowski S."/>
            <person name="Schneeberger K."/>
        </authorList>
    </citation>
    <scope>NUCLEOTIDE SEQUENCE [LARGE SCALE GENOMIC DNA]</scope>
    <source>
        <strain evidence="2">cv. Landsberg erecta</strain>
    </source>
</reference>
<accession>A0A178UMS3</accession>
<evidence type="ECO:0000313" key="1">
    <source>
        <dbReference type="EMBL" id="OAO94354.1"/>
    </source>
</evidence>
<sequence>MGRGGDRSPRCVSRPSLRTNISSKRCVLMMTRMQPEGKKLTFLMAPLRRWPRRKNMSSSRKLESSSILTLYLTLMFLKKLQKCLSCLFKSIHGNYKHLRLFRVYVKSKRKKSNEAASEQG</sequence>
<proteinExistence type="predicted"/>
<organism evidence="1 2">
    <name type="scientific">Arabidopsis thaliana</name>
    <name type="common">Mouse-ear cress</name>
    <dbReference type="NCBI Taxonomy" id="3702"/>
    <lineage>
        <taxon>Eukaryota</taxon>
        <taxon>Viridiplantae</taxon>
        <taxon>Streptophyta</taxon>
        <taxon>Embryophyta</taxon>
        <taxon>Tracheophyta</taxon>
        <taxon>Spermatophyta</taxon>
        <taxon>Magnoliopsida</taxon>
        <taxon>eudicotyledons</taxon>
        <taxon>Gunneridae</taxon>
        <taxon>Pentapetalae</taxon>
        <taxon>rosids</taxon>
        <taxon>malvids</taxon>
        <taxon>Brassicales</taxon>
        <taxon>Brassicaceae</taxon>
        <taxon>Camelineae</taxon>
        <taxon>Arabidopsis</taxon>
    </lineage>
</organism>
<dbReference type="AlphaFoldDB" id="A0A178UMS3"/>
<gene>
    <name evidence="1" type="ordered locus">AXX17_At5g66510</name>
</gene>
<protein>
    <submittedName>
        <fullName evidence="1">Uncharacterized protein</fullName>
    </submittedName>
</protein>
<evidence type="ECO:0000313" key="2">
    <source>
        <dbReference type="Proteomes" id="UP000078284"/>
    </source>
</evidence>
<dbReference type="Proteomes" id="UP000078284">
    <property type="component" value="Chromosome 5"/>
</dbReference>